<protein>
    <submittedName>
        <fullName evidence="3">Uncharacterized protein</fullName>
    </submittedName>
</protein>
<dbReference type="Proteomes" id="UP000276133">
    <property type="component" value="Unassembled WGS sequence"/>
</dbReference>
<comment type="caution">
    <text evidence="3">The sequence shown here is derived from an EMBL/GenBank/DDBJ whole genome shotgun (WGS) entry which is preliminary data.</text>
</comment>
<keyword evidence="2" id="KW-1133">Transmembrane helix</keyword>
<proteinExistence type="predicted"/>
<keyword evidence="2" id="KW-0812">Transmembrane</keyword>
<reference evidence="3 4" key="1">
    <citation type="journal article" date="2018" name="Sci. Rep.">
        <title>Genomic signatures of local adaptation to the degree of environmental predictability in rotifers.</title>
        <authorList>
            <person name="Franch-Gras L."/>
            <person name="Hahn C."/>
            <person name="Garcia-Roger E.M."/>
            <person name="Carmona M.J."/>
            <person name="Serra M."/>
            <person name="Gomez A."/>
        </authorList>
    </citation>
    <scope>NUCLEOTIDE SEQUENCE [LARGE SCALE GENOMIC DNA]</scope>
    <source>
        <strain evidence="3">HYR1</strain>
    </source>
</reference>
<evidence type="ECO:0000313" key="3">
    <source>
        <dbReference type="EMBL" id="RNA32996.1"/>
    </source>
</evidence>
<sequence>MIEEQEKEDTKSCRSRNQSKTDNFETISGGLVGPFILFFIYFLSQTLIVSADYWVSYWAGKEDFCPVWPLFLVF</sequence>
<feature type="region of interest" description="Disordered" evidence="1">
    <location>
        <begin position="1"/>
        <end position="28"/>
    </location>
</feature>
<organism evidence="3 4">
    <name type="scientific">Brachionus plicatilis</name>
    <name type="common">Marine rotifer</name>
    <name type="synonym">Brachionus muelleri</name>
    <dbReference type="NCBI Taxonomy" id="10195"/>
    <lineage>
        <taxon>Eukaryota</taxon>
        <taxon>Metazoa</taxon>
        <taxon>Spiralia</taxon>
        <taxon>Gnathifera</taxon>
        <taxon>Rotifera</taxon>
        <taxon>Eurotatoria</taxon>
        <taxon>Monogononta</taxon>
        <taxon>Pseudotrocha</taxon>
        <taxon>Ploima</taxon>
        <taxon>Brachionidae</taxon>
        <taxon>Brachionus</taxon>
    </lineage>
</organism>
<gene>
    <name evidence="3" type="ORF">BpHYR1_037729</name>
</gene>
<evidence type="ECO:0000313" key="4">
    <source>
        <dbReference type="Proteomes" id="UP000276133"/>
    </source>
</evidence>
<feature type="compositionally biased region" description="Polar residues" evidence="1">
    <location>
        <begin position="15"/>
        <end position="26"/>
    </location>
</feature>
<name>A0A3M7SB28_BRAPC</name>
<dbReference type="AlphaFoldDB" id="A0A3M7SB28"/>
<keyword evidence="4" id="KW-1185">Reference proteome</keyword>
<keyword evidence="2" id="KW-0472">Membrane</keyword>
<evidence type="ECO:0000256" key="2">
    <source>
        <dbReference type="SAM" id="Phobius"/>
    </source>
</evidence>
<accession>A0A3M7SB28</accession>
<evidence type="ECO:0000256" key="1">
    <source>
        <dbReference type="SAM" id="MobiDB-lite"/>
    </source>
</evidence>
<dbReference type="EMBL" id="REGN01001715">
    <property type="protein sequence ID" value="RNA32996.1"/>
    <property type="molecule type" value="Genomic_DNA"/>
</dbReference>
<feature type="transmembrane region" description="Helical" evidence="2">
    <location>
        <begin position="24"/>
        <end position="44"/>
    </location>
</feature>